<dbReference type="InterPro" id="IPR003607">
    <property type="entry name" value="HD/PDEase_dom"/>
</dbReference>
<keyword evidence="3" id="KW-1185">Reference proteome</keyword>
<evidence type="ECO:0000313" key="3">
    <source>
        <dbReference type="Proteomes" id="UP001053296"/>
    </source>
</evidence>
<reference evidence="2" key="1">
    <citation type="journal article" date="2022" name="Arch. Microbiol.">
        <title>Pseudodesulfovibrio sediminis sp. nov., a mesophilic and neutrophilic sulfate-reducing bacterium isolated from sediment of a brackish lake.</title>
        <authorList>
            <person name="Takahashi A."/>
            <person name="Kojima H."/>
            <person name="Watanabe M."/>
            <person name="Fukui M."/>
        </authorList>
    </citation>
    <scope>NUCLEOTIDE SEQUENCE</scope>
    <source>
        <strain evidence="2">SF6</strain>
    </source>
</reference>
<dbReference type="EMBL" id="AP024485">
    <property type="protein sequence ID" value="BCS90223.1"/>
    <property type="molecule type" value="Genomic_DNA"/>
</dbReference>
<dbReference type="InterPro" id="IPR006675">
    <property type="entry name" value="HDIG_dom"/>
</dbReference>
<evidence type="ECO:0000313" key="2">
    <source>
        <dbReference type="EMBL" id="BCS90223.1"/>
    </source>
</evidence>
<dbReference type="Gene3D" id="1.10.3210.10">
    <property type="entry name" value="Hypothetical protein af1432"/>
    <property type="match status" value="1"/>
</dbReference>
<proteinExistence type="predicted"/>
<name>A0ABN6EZK9_9BACT</name>
<gene>
    <name evidence="2" type="ORF">PSDVSF_34650</name>
</gene>
<dbReference type="Proteomes" id="UP001053296">
    <property type="component" value="Chromosome"/>
</dbReference>
<protein>
    <submittedName>
        <fullName evidence="2">Phosphohydrolase</fullName>
    </submittedName>
</protein>
<feature type="domain" description="HD/PDEase" evidence="1">
    <location>
        <begin position="45"/>
        <end position="160"/>
    </location>
</feature>
<evidence type="ECO:0000259" key="1">
    <source>
        <dbReference type="SMART" id="SM00471"/>
    </source>
</evidence>
<dbReference type="RefSeq" id="WP_229592159.1">
    <property type="nucleotide sequence ID" value="NZ_AP024485.1"/>
</dbReference>
<dbReference type="Pfam" id="PF01966">
    <property type="entry name" value="HD"/>
    <property type="match status" value="1"/>
</dbReference>
<organism evidence="2 3">
    <name type="scientific">Pseudodesulfovibrio sediminis</name>
    <dbReference type="NCBI Taxonomy" id="2810563"/>
    <lineage>
        <taxon>Bacteria</taxon>
        <taxon>Pseudomonadati</taxon>
        <taxon>Thermodesulfobacteriota</taxon>
        <taxon>Desulfovibrionia</taxon>
        <taxon>Desulfovibrionales</taxon>
        <taxon>Desulfovibrionaceae</taxon>
    </lineage>
</organism>
<dbReference type="SMART" id="SM00471">
    <property type="entry name" value="HDc"/>
    <property type="match status" value="1"/>
</dbReference>
<dbReference type="SUPFAM" id="SSF109604">
    <property type="entry name" value="HD-domain/PDEase-like"/>
    <property type="match status" value="1"/>
</dbReference>
<accession>A0ABN6EZK9</accession>
<dbReference type="InterPro" id="IPR006674">
    <property type="entry name" value="HD_domain"/>
</dbReference>
<dbReference type="CDD" id="cd00077">
    <property type="entry name" value="HDc"/>
    <property type="match status" value="1"/>
</dbReference>
<dbReference type="NCBIfam" id="TIGR00277">
    <property type="entry name" value="HDIG"/>
    <property type="match status" value="1"/>
</dbReference>
<sequence>MPNQTLTNMNPYGSPLPPPPGVLYDPVLPVPDDKTCFALWEQFDMLDNVAEHSLMVAQVATFLAEHAVKAGLPVDVGTVRASALMHDIAKTYCIRHGGSHSQLGGSWTLELTGNPVVAAGVTHHIYWPFELDLHKYFTQLVVIYADKRVNHTTLVTIHERFQDLIVRYGIPDHYQDRIRKTELQALNLEAMLCNTLKVDLNACDFDSGRMV</sequence>